<accession>A0A0F7SK35</accession>
<proteinExistence type="predicted"/>
<evidence type="ECO:0000313" key="2">
    <source>
        <dbReference type="EMBL" id="CDZ97694.1"/>
    </source>
</evidence>
<feature type="compositionally biased region" description="Basic and acidic residues" evidence="1">
    <location>
        <begin position="46"/>
        <end position="74"/>
    </location>
</feature>
<dbReference type="AlphaFoldDB" id="A0A0F7SK35"/>
<dbReference type="EMBL" id="LN483249">
    <property type="protein sequence ID" value="CDZ97694.1"/>
    <property type="molecule type" value="Genomic_DNA"/>
</dbReference>
<name>A0A0F7SK35_PHARH</name>
<feature type="compositionally biased region" description="Polar residues" evidence="1">
    <location>
        <begin position="76"/>
        <end position="96"/>
    </location>
</feature>
<reference evidence="2" key="1">
    <citation type="submission" date="2014-08" db="EMBL/GenBank/DDBJ databases">
        <authorList>
            <person name="Sharma Rahul"/>
            <person name="Thines Marco"/>
        </authorList>
    </citation>
    <scope>NUCLEOTIDE SEQUENCE</scope>
</reference>
<sequence>MSIPIRTLLRSSFARPCVSAVASPARLVQARYMSKLDDAANAAKEFASDVKDQTQKTKDTLLETKTDDLPDEAKTPNLTNVFSSQGTAWEQTGRKNTSADDKIENRLAGQDVLAEGAKDKPKNQ</sequence>
<organism evidence="2">
    <name type="scientific">Phaffia rhodozyma</name>
    <name type="common">Yeast</name>
    <name type="synonym">Xanthophyllomyces dendrorhous</name>
    <dbReference type="NCBI Taxonomy" id="264483"/>
    <lineage>
        <taxon>Eukaryota</taxon>
        <taxon>Fungi</taxon>
        <taxon>Dikarya</taxon>
        <taxon>Basidiomycota</taxon>
        <taxon>Agaricomycotina</taxon>
        <taxon>Tremellomycetes</taxon>
        <taxon>Cystofilobasidiales</taxon>
        <taxon>Mrakiaceae</taxon>
        <taxon>Phaffia</taxon>
    </lineage>
</organism>
<evidence type="ECO:0000256" key="1">
    <source>
        <dbReference type="SAM" id="MobiDB-lite"/>
    </source>
</evidence>
<feature type="region of interest" description="Disordered" evidence="1">
    <location>
        <begin position="45"/>
        <end position="124"/>
    </location>
</feature>
<protein>
    <submittedName>
        <fullName evidence="2">Uncharacterized protein</fullName>
    </submittedName>
</protein>